<evidence type="ECO:0000256" key="8">
    <source>
        <dbReference type="ARBA" id="ARBA00022741"/>
    </source>
</evidence>
<dbReference type="PANTHER" id="PTHR48007">
    <property type="entry name" value="LEUCINE-RICH REPEAT RECEPTOR-LIKE PROTEIN KINASE PXC1"/>
    <property type="match status" value="1"/>
</dbReference>
<keyword evidence="17" id="KW-1185">Reference proteome</keyword>
<evidence type="ECO:0000313" key="16">
    <source>
        <dbReference type="EMBL" id="KAJ0190806.1"/>
    </source>
</evidence>
<evidence type="ECO:0000256" key="2">
    <source>
        <dbReference type="ARBA" id="ARBA00008684"/>
    </source>
</evidence>
<keyword evidence="6" id="KW-0732">Signal</keyword>
<feature type="domain" description="Protein kinase" evidence="15">
    <location>
        <begin position="698"/>
        <end position="995"/>
    </location>
</feature>
<dbReference type="Pfam" id="PF13966">
    <property type="entry name" value="zf-RVT"/>
    <property type="match status" value="1"/>
</dbReference>
<sequence>MNLRNAWRPTIDKFHAKLTTWKTRSLSFGGRVTLAKAVLGNLPTFYMSIFVVPNGVIDTLERIRRNFIWRRLYDKKIICWVSWDKLISPKKVGGMGLGSIKSLNISLLAKWMWRLKTEDYALWARIIRCIHKLDGRHWSLLTNKSNKGVWKNITKSRLYLERSNIDIKEIISWNSNYDRWESEFTVEGRFMVCKLREQIELVGFIINDGPFDWGKATPFKILAFVWRAKLGRIPSAVALSHRGVSMPTTMCGACNNDEETCDHILISCPMAKEIIDLILNWCGIGCEKFSSVKDMLCFISRCSGNKKKQSLLNMILCVHVASLNDEGYTLLTFKQLITQDPEGSLNNWNYSDETPCSWNGIACKELKVISVSIPKKKLLGFISPVLGSLSELRHVNLRSNKFMGSLPVELFRAEKLQSLVLYGNSLSGSLPDEISRLSYLQTLDLSSNFFNGSIPISLIQCKRLRSLDLSQNNFTGSLPNGFGSNLGFLEELNLSFNRFSGSIPKDFGNLSNLQGTVDLSHNFFNGSIPSSLGNLPEKVYIDLTYNNLTGPIPQNGALVNRGPTAFIGNTGLCGPPLKNLCSPNDASSPSSFPYLPSNNPSDSSPEKGRKGLSKSGVIAIIVSDVIGICLIGLILSYCYSRICFCGRKKHGNEKKGKGRNECLCFRKDESETLSEHVEQYDLVALDSQLGFDLDELLKASAFVLGKSGIGIVYKVVLEDGVTLAVRRLGEGGSQRFKEFQTEVEAIGKIKHPNIVTLKAYYWSVDEKLLIYDYIPNGNLGTAIHGKSGVPSFVPLAWSARLKIMRGAAKGLVYLHEFSPKKYVHGDLKPSNILLDSNMEAQISDFGLSRLANIAGGGTPAVQSTRVVSEVASNTTPTAATSNTPATQYQAPEAFKVVKPSQKWDVYSFGVVLLEMITGKPPVVAVGVEEMDLVHWIQMCIEEKKPVSDVLDPGLGQDVDKEEEIIAVLKIAMGCTQSNPERRPSMRHVAEVLDRLGQD</sequence>
<evidence type="ECO:0000256" key="9">
    <source>
        <dbReference type="ARBA" id="ARBA00022840"/>
    </source>
</evidence>
<comment type="subcellular location">
    <subcellularLocation>
        <location evidence="1">Membrane</location>
        <topology evidence="1">Single-pass type I membrane protein</topology>
    </subcellularLocation>
</comment>
<keyword evidence="12" id="KW-0675">Receptor</keyword>
<evidence type="ECO:0000259" key="15">
    <source>
        <dbReference type="PROSITE" id="PS50011"/>
    </source>
</evidence>
<dbReference type="InterPro" id="IPR046959">
    <property type="entry name" value="PRK1-6/SRF4-like"/>
</dbReference>
<dbReference type="SUPFAM" id="SSF52058">
    <property type="entry name" value="L domain-like"/>
    <property type="match status" value="1"/>
</dbReference>
<dbReference type="GO" id="GO:0005524">
    <property type="term" value="F:ATP binding"/>
    <property type="evidence" value="ECO:0007669"/>
    <property type="project" value="UniProtKB-KW"/>
</dbReference>
<reference evidence="16 17" key="1">
    <citation type="journal article" date="2017" name="Nat. Commun.">
        <title>Genome assembly with in vitro proximity ligation data and whole-genome triplication in lettuce.</title>
        <authorList>
            <person name="Reyes-Chin-Wo S."/>
            <person name="Wang Z."/>
            <person name="Yang X."/>
            <person name="Kozik A."/>
            <person name="Arikit S."/>
            <person name="Song C."/>
            <person name="Xia L."/>
            <person name="Froenicke L."/>
            <person name="Lavelle D.O."/>
            <person name="Truco M.J."/>
            <person name="Xia R."/>
            <person name="Zhu S."/>
            <person name="Xu C."/>
            <person name="Xu H."/>
            <person name="Xu X."/>
            <person name="Cox K."/>
            <person name="Korf I."/>
            <person name="Meyers B.C."/>
            <person name="Michelmore R.W."/>
        </authorList>
    </citation>
    <scope>NUCLEOTIDE SEQUENCE [LARGE SCALE GENOMIC DNA]</scope>
    <source>
        <strain evidence="17">cv. Salinas</strain>
        <tissue evidence="16">Seedlings</tissue>
    </source>
</reference>
<dbReference type="InterPro" id="IPR026960">
    <property type="entry name" value="RVT-Znf"/>
</dbReference>
<dbReference type="InterPro" id="IPR013210">
    <property type="entry name" value="LRR_N_plant-typ"/>
</dbReference>
<dbReference type="PROSITE" id="PS50011">
    <property type="entry name" value="PROTEIN_KINASE_DOM"/>
    <property type="match status" value="1"/>
</dbReference>
<evidence type="ECO:0000256" key="12">
    <source>
        <dbReference type="ARBA" id="ARBA00023170"/>
    </source>
</evidence>
<keyword evidence="10 14" id="KW-1133">Transmembrane helix</keyword>
<dbReference type="Gene3D" id="3.80.10.10">
    <property type="entry name" value="Ribonuclease Inhibitor"/>
    <property type="match status" value="2"/>
</dbReference>
<comment type="similarity">
    <text evidence="2">Belongs to the protein kinase superfamily. Ser/Thr protein kinase family.</text>
</comment>
<protein>
    <recommendedName>
        <fullName evidence="15">Protein kinase domain-containing protein</fullName>
    </recommendedName>
</protein>
<dbReference type="SMART" id="SM00220">
    <property type="entry name" value="S_TKc"/>
    <property type="match status" value="1"/>
</dbReference>
<keyword evidence="9" id="KW-0067">ATP-binding</keyword>
<dbReference type="GO" id="GO:0005886">
    <property type="term" value="C:plasma membrane"/>
    <property type="evidence" value="ECO:0000318"/>
    <property type="project" value="GO_Central"/>
</dbReference>
<proteinExistence type="inferred from homology"/>
<evidence type="ECO:0000256" key="3">
    <source>
        <dbReference type="ARBA" id="ARBA00022553"/>
    </source>
</evidence>
<keyword evidence="8" id="KW-0547">Nucleotide-binding</keyword>
<evidence type="ECO:0000256" key="11">
    <source>
        <dbReference type="ARBA" id="ARBA00023136"/>
    </source>
</evidence>
<evidence type="ECO:0000256" key="10">
    <source>
        <dbReference type="ARBA" id="ARBA00022989"/>
    </source>
</evidence>
<dbReference type="InterPro" id="IPR032675">
    <property type="entry name" value="LRR_dom_sf"/>
</dbReference>
<evidence type="ECO:0000256" key="13">
    <source>
        <dbReference type="ARBA" id="ARBA00023180"/>
    </source>
</evidence>
<dbReference type="InterPro" id="IPR008271">
    <property type="entry name" value="Ser/Thr_kinase_AS"/>
</dbReference>
<keyword evidence="5 14" id="KW-0812">Transmembrane</keyword>
<evidence type="ECO:0000256" key="4">
    <source>
        <dbReference type="ARBA" id="ARBA00022614"/>
    </source>
</evidence>
<evidence type="ECO:0000256" key="6">
    <source>
        <dbReference type="ARBA" id="ARBA00022729"/>
    </source>
</evidence>
<dbReference type="Gene3D" id="1.10.510.10">
    <property type="entry name" value="Transferase(Phosphotransferase) domain 1"/>
    <property type="match status" value="1"/>
</dbReference>
<dbReference type="Pfam" id="PF00069">
    <property type="entry name" value="Pkinase"/>
    <property type="match status" value="1"/>
</dbReference>
<evidence type="ECO:0000256" key="5">
    <source>
        <dbReference type="ARBA" id="ARBA00022692"/>
    </source>
</evidence>
<name>A0A9R1WWY4_LACSA</name>
<dbReference type="FunFam" id="3.30.200.20:FF:000467">
    <property type="entry name" value="Leucine-rich repeat receptor-like protein kinase"/>
    <property type="match status" value="1"/>
</dbReference>
<dbReference type="EMBL" id="NBSK02000008">
    <property type="protein sequence ID" value="KAJ0190806.1"/>
    <property type="molecule type" value="Genomic_DNA"/>
</dbReference>
<dbReference type="Pfam" id="PF00560">
    <property type="entry name" value="LRR_1"/>
    <property type="match status" value="3"/>
</dbReference>
<evidence type="ECO:0000256" key="14">
    <source>
        <dbReference type="SAM" id="Phobius"/>
    </source>
</evidence>
<dbReference type="FunFam" id="3.80.10.10:FF:000101">
    <property type="entry name" value="LRR receptor-like serine/threonine-protein kinase ERECTA"/>
    <property type="match status" value="1"/>
</dbReference>
<dbReference type="InterPro" id="IPR000719">
    <property type="entry name" value="Prot_kinase_dom"/>
</dbReference>
<dbReference type="GO" id="GO:0004674">
    <property type="term" value="F:protein serine/threonine kinase activity"/>
    <property type="evidence" value="ECO:0000318"/>
    <property type="project" value="GO_Central"/>
</dbReference>
<dbReference type="InterPro" id="IPR011009">
    <property type="entry name" value="Kinase-like_dom_sf"/>
</dbReference>
<dbReference type="CDD" id="cd14066">
    <property type="entry name" value="STKc_IRAK"/>
    <property type="match status" value="1"/>
</dbReference>
<dbReference type="Proteomes" id="UP000235145">
    <property type="component" value="Unassembled WGS sequence"/>
</dbReference>
<dbReference type="SUPFAM" id="SSF56112">
    <property type="entry name" value="Protein kinase-like (PK-like)"/>
    <property type="match status" value="1"/>
</dbReference>
<keyword evidence="13" id="KW-0325">Glycoprotein</keyword>
<accession>A0A9R1WWY4</accession>
<keyword evidence="3" id="KW-0597">Phosphoprotein</keyword>
<dbReference type="InterPro" id="IPR001611">
    <property type="entry name" value="Leu-rich_rpt"/>
</dbReference>
<dbReference type="FunFam" id="3.80.10.10:FF:000722">
    <property type="entry name" value="Leucine-rich repeat receptor-like protein kinase"/>
    <property type="match status" value="1"/>
</dbReference>
<comment type="caution">
    <text evidence="16">The sequence shown here is derived from an EMBL/GenBank/DDBJ whole genome shotgun (WGS) entry which is preliminary data.</text>
</comment>
<dbReference type="AlphaFoldDB" id="A0A9R1WWY4"/>
<dbReference type="Gene3D" id="3.30.200.20">
    <property type="entry name" value="Phosphorylase Kinase, domain 1"/>
    <property type="match status" value="1"/>
</dbReference>
<evidence type="ECO:0000256" key="7">
    <source>
        <dbReference type="ARBA" id="ARBA00022737"/>
    </source>
</evidence>
<dbReference type="PROSITE" id="PS00108">
    <property type="entry name" value="PROTEIN_KINASE_ST"/>
    <property type="match status" value="1"/>
</dbReference>
<evidence type="ECO:0000256" key="1">
    <source>
        <dbReference type="ARBA" id="ARBA00004479"/>
    </source>
</evidence>
<dbReference type="PANTHER" id="PTHR48007:SF83">
    <property type="entry name" value="PROTEIN KINASE DOMAIN-CONTAINING PROTEIN"/>
    <property type="match status" value="1"/>
</dbReference>
<dbReference type="Pfam" id="PF13855">
    <property type="entry name" value="LRR_8"/>
    <property type="match status" value="1"/>
</dbReference>
<organism evidence="16 17">
    <name type="scientific">Lactuca sativa</name>
    <name type="common">Garden lettuce</name>
    <dbReference type="NCBI Taxonomy" id="4236"/>
    <lineage>
        <taxon>Eukaryota</taxon>
        <taxon>Viridiplantae</taxon>
        <taxon>Streptophyta</taxon>
        <taxon>Embryophyta</taxon>
        <taxon>Tracheophyta</taxon>
        <taxon>Spermatophyta</taxon>
        <taxon>Magnoliopsida</taxon>
        <taxon>eudicotyledons</taxon>
        <taxon>Gunneridae</taxon>
        <taxon>Pentapetalae</taxon>
        <taxon>asterids</taxon>
        <taxon>campanulids</taxon>
        <taxon>Asterales</taxon>
        <taxon>Asteraceae</taxon>
        <taxon>Cichorioideae</taxon>
        <taxon>Cichorieae</taxon>
        <taxon>Lactucinae</taxon>
        <taxon>Lactuca</taxon>
    </lineage>
</organism>
<gene>
    <name evidence="16" type="ORF">LSAT_V11C800405300</name>
</gene>
<keyword evidence="11 14" id="KW-0472">Membrane</keyword>
<keyword evidence="7" id="KW-0677">Repeat</keyword>
<evidence type="ECO:0000313" key="17">
    <source>
        <dbReference type="Proteomes" id="UP000235145"/>
    </source>
</evidence>
<keyword evidence="4" id="KW-0433">Leucine-rich repeat</keyword>
<dbReference type="Pfam" id="PF08263">
    <property type="entry name" value="LRRNT_2"/>
    <property type="match status" value="1"/>
</dbReference>
<feature type="transmembrane region" description="Helical" evidence="14">
    <location>
        <begin position="617"/>
        <end position="639"/>
    </location>
</feature>